<feature type="coiled-coil region" evidence="11">
    <location>
        <begin position="675"/>
        <end position="702"/>
    </location>
</feature>
<dbReference type="EC" id="6.1.1.16" evidence="2"/>
<reference evidence="14" key="1">
    <citation type="journal article" date="2019" name="Environ. Microbiol.">
        <title>Fungal ecological strategies reflected in gene transcription - a case study of two litter decomposers.</title>
        <authorList>
            <person name="Barbi F."/>
            <person name="Kohler A."/>
            <person name="Barry K."/>
            <person name="Baskaran P."/>
            <person name="Daum C."/>
            <person name="Fauchery L."/>
            <person name="Ihrmark K."/>
            <person name="Kuo A."/>
            <person name="LaButti K."/>
            <person name="Lipzen A."/>
            <person name="Morin E."/>
            <person name="Grigoriev I.V."/>
            <person name="Henrissat B."/>
            <person name="Lindahl B."/>
            <person name="Martin F."/>
        </authorList>
    </citation>
    <scope>NUCLEOTIDE SEQUENCE</scope>
    <source>
        <strain evidence="14">JB14</strain>
    </source>
</reference>
<keyword evidence="7" id="KW-0067">ATP-binding</keyword>
<proteinExistence type="inferred from homology"/>
<gene>
    <name evidence="14" type="ORF">BT96DRAFT_834485</name>
</gene>
<dbReference type="SUPFAM" id="SSF52374">
    <property type="entry name" value="Nucleotidylyl transferase"/>
    <property type="match status" value="1"/>
</dbReference>
<feature type="region of interest" description="Disordered" evidence="12">
    <location>
        <begin position="312"/>
        <end position="331"/>
    </location>
</feature>
<dbReference type="SUPFAM" id="SSF47323">
    <property type="entry name" value="Anticodon-binding domain of a subclass of class I aminoacyl-tRNA synthetases"/>
    <property type="match status" value="1"/>
</dbReference>
<dbReference type="GO" id="GO:0005737">
    <property type="term" value="C:cytoplasm"/>
    <property type="evidence" value="ECO:0007669"/>
    <property type="project" value="TreeGrafter"/>
</dbReference>
<keyword evidence="3" id="KW-0436">Ligase</keyword>
<keyword evidence="5" id="KW-0547">Nucleotide-binding</keyword>
<dbReference type="InterPro" id="IPR015803">
    <property type="entry name" value="Cys-tRNA-ligase"/>
</dbReference>
<evidence type="ECO:0000256" key="12">
    <source>
        <dbReference type="SAM" id="MobiDB-lite"/>
    </source>
</evidence>
<dbReference type="GO" id="GO:0005524">
    <property type="term" value="F:ATP binding"/>
    <property type="evidence" value="ECO:0007669"/>
    <property type="project" value="UniProtKB-KW"/>
</dbReference>
<evidence type="ECO:0000256" key="10">
    <source>
        <dbReference type="ARBA" id="ARBA00031499"/>
    </source>
</evidence>
<dbReference type="PANTHER" id="PTHR10890">
    <property type="entry name" value="CYSTEINYL-TRNA SYNTHETASE"/>
    <property type="match status" value="1"/>
</dbReference>
<dbReference type="InterPro" id="IPR032678">
    <property type="entry name" value="tRNA-synt_1_cat_dom"/>
</dbReference>
<evidence type="ECO:0000256" key="8">
    <source>
        <dbReference type="ARBA" id="ARBA00022917"/>
    </source>
</evidence>
<sequence length="775" mass="87921">MSTSSSSIKQPPWSPPIPTRTEPVLKIYNSLTRTKTEFVPKSGRLVKWYNCGPTVYDASHMGHARNYITQDVLRRIMSDYFGYDVHFVMNITDIDDKIIERARQNHLVEQFRSERPVLDSELVSLVTDAWKAFVKSRVIAAEVPGGLDIDTVFTQLQTNKEWKRQDEKFEMYFAAATRTLTALNNANLKAEDSAAEATKLIDESVDVLALVLDERYKSSPDPQPLQLSTPARTLATYWEHRFFDDMRRLRVRDPDTLTRVTEYMPEIIAFIGKIIQNGYGYEYEGSVYFDTKAFDESPGHVYAKLEPWSRGNLRESTDGEAPSKNSKFSRRSPSDFALWKACKPFEPSWDSPWGPGRPGWHIECSVMASAVLGANMDIHSGGVDLAFPHHDNEMAQSEAYHECPTWVNYFVHTGHLHIEGLKMSKSLKNFITIDEILQKYTARQIRLAFLTQLWNAKVDFSESLMLGEVKNLESVFNNFFTNIKALINQARDSARSDGYHNYEDAERELVERFHDTQHAFRAALCDSFNTPEALDGLRDLVSRSNTYLSAQKTQGVVNVSVVENIARWVGRMLKMFGLGEGESSEIGWGQDTLGSADSSVDREQLLMPYLRTLSTFRDGVRRLAINKDENALKEMLALCDKLRDEELIPLGVALDDQEDGKALLKLASPSDLLKARDEKRALALAKQAKKDAAKEAERLRHLARLEKGKMAPTDMFKPPHVKDGEYGEWDESGVPVKDGEGKELSKSLRKKIGKEYESQKKLHEEYLREGGSQGG</sequence>
<evidence type="ECO:0000256" key="3">
    <source>
        <dbReference type="ARBA" id="ARBA00022598"/>
    </source>
</evidence>
<dbReference type="Gene3D" id="1.20.120.1910">
    <property type="entry name" value="Cysteine-tRNA ligase, C-terminal anti-codon recognition domain"/>
    <property type="match status" value="1"/>
</dbReference>
<dbReference type="EMBL" id="ML769684">
    <property type="protein sequence ID" value="KAE9389758.1"/>
    <property type="molecule type" value="Genomic_DNA"/>
</dbReference>
<dbReference type="PRINTS" id="PR00983">
    <property type="entry name" value="TRNASYNTHCYS"/>
</dbReference>
<evidence type="ECO:0000256" key="6">
    <source>
        <dbReference type="ARBA" id="ARBA00022833"/>
    </source>
</evidence>
<evidence type="ECO:0000256" key="1">
    <source>
        <dbReference type="ARBA" id="ARBA00001947"/>
    </source>
</evidence>
<feature type="region of interest" description="Disordered" evidence="12">
    <location>
        <begin position="712"/>
        <end position="745"/>
    </location>
</feature>
<dbReference type="OrthoDB" id="438179at2759"/>
<dbReference type="GO" id="GO:0046872">
    <property type="term" value="F:metal ion binding"/>
    <property type="evidence" value="ECO:0007669"/>
    <property type="project" value="UniProtKB-KW"/>
</dbReference>
<keyword evidence="9" id="KW-0030">Aminoacyl-tRNA synthetase</keyword>
<accession>A0A6A4GVF9</accession>
<dbReference type="FunFam" id="1.20.120.1910:FF:000005">
    <property type="entry name" value="Cysteine-tRNA ligase, putative"/>
    <property type="match status" value="1"/>
</dbReference>
<dbReference type="PANTHER" id="PTHR10890:SF3">
    <property type="entry name" value="CYSTEINE--TRNA LIGASE, CYTOPLASMIC"/>
    <property type="match status" value="1"/>
</dbReference>
<dbReference type="CDD" id="cd00672">
    <property type="entry name" value="CysRS_core"/>
    <property type="match status" value="1"/>
</dbReference>
<dbReference type="GO" id="GO:0006423">
    <property type="term" value="P:cysteinyl-tRNA aminoacylation"/>
    <property type="evidence" value="ECO:0007669"/>
    <property type="project" value="InterPro"/>
</dbReference>
<comment type="cofactor">
    <cofactor evidence="1">
        <name>Zn(2+)</name>
        <dbReference type="ChEBI" id="CHEBI:29105"/>
    </cofactor>
</comment>
<dbReference type="HAMAP" id="MF_00041">
    <property type="entry name" value="Cys_tRNA_synth"/>
    <property type="match status" value="1"/>
</dbReference>
<evidence type="ECO:0000256" key="5">
    <source>
        <dbReference type="ARBA" id="ARBA00022741"/>
    </source>
</evidence>
<evidence type="ECO:0000259" key="13">
    <source>
        <dbReference type="Pfam" id="PF01406"/>
    </source>
</evidence>
<dbReference type="Proteomes" id="UP000799118">
    <property type="component" value="Unassembled WGS sequence"/>
</dbReference>
<feature type="domain" description="tRNA synthetases class I catalytic" evidence="13">
    <location>
        <begin position="39"/>
        <end position="465"/>
    </location>
</feature>
<evidence type="ECO:0000256" key="4">
    <source>
        <dbReference type="ARBA" id="ARBA00022723"/>
    </source>
</evidence>
<evidence type="ECO:0000256" key="11">
    <source>
        <dbReference type="SAM" id="Coils"/>
    </source>
</evidence>
<organism evidence="14 15">
    <name type="scientific">Gymnopus androsaceus JB14</name>
    <dbReference type="NCBI Taxonomy" id="1447944"/>
    <lineage>
        <taxon>Eukaryota</taxon>
        <taxon>Fungi</taxon>
        <taxon>Dikarya</taxon>
        <taxon>Basidiomycota</taxon>
        <taxon>Agaricomycotina</taxon>
        <taxon>Agaricomycetes</taxon>
        <taxon>Agaricomycetidae</taxon>
        <taxon>Agaricales</taxon>
        <taxon>Marasmiineae</taxon>
        <taxon>Omphalotaceae</taxon>
        <taxon>Gymnopus</taxon>
    </lineage>
</organism>
<keyword evidence="11" id="KW-0175">Coiled coil</keyword>
<dbReference type="AlphaFoldDB" id="A0A6A4GVF9"/>
<evidence type="ECO:0000256" key="7">
    <source>
        <dbReference type="ARBA" id="ARBA00022840"/>
    </source>
</evidence>
<keyword evidence="15" id="KW-1185">Reference proteome</keyword>
<dbReference type="GO" id="GO:0004817">
    <property type="term" value="F:cysteine-tRNA ligase activity"/>
    <property type="evidence" value="ECO:0007669"/>
    <property type="project" value="UniProtKB-EC"/>
</dbReference>
<dbReference type="Gene3D" id="3.40.50.620">
    <property type="entry name" value="HUPs"/>
    <property type="match status" value="1"/>
</dbReference>
<evidence type="ECO:0000256" key="2">
    <source>
        <dbReference type="ARBA" id="ARBA00012832"/>
    </source>
</evidence>
<evidence type="ECO:0000313" key="15">
    <source>
        <dbReference type="Proteomes" id="UP000799118"/>
    </source>
</evidence>
<dbReference type="InterPro" id="IPR009080">
    <property type="entry name" value="tRNAsynth_Ia_anticodon-bd"/>
</dbReference>
<evidence type="ECO:0000256" key="9">
    <source>
        <dbReference type="ARBA" id="ARBA00023146"/>
    </source>
</evidence>
<dbReference type="InterPro" id="IPR014729">
    <property type="entry name" value="Rossmann-like_a/b/a_fold"/>
</dbReference>
<dbReference type="NCBIfam" id="TIGR00435">
    <property type="entry name" value="cysS"/>
    <property type="match status" value="1"/>
</dbReference>
<keyword evidence="4" id="KW-0479">Metal-binding</keyword>
<dbReference type="Pfam" id="PF01406">
    <property type="entry name" value="tRNA-synt_1e"/>
    <property type="match status" value="1"/>
</dbReference>
<dbReference type="InterPro" id="IPR024909">
    <property type="entry name" value="Cys-tRNA/MSH_ligase"/>
</dbReference>
<keyword evidence="8" id="KW-0648">Protein biosynthesis</keyword>
<keyword evidence="6" id="KW-0862">Zinc</keyword>
<name>A0A6A4GVF9_9AGAR</name>
<evidence type="ECO:0000313" key="14">
    <source>
        <dbReference type="EMBL" id="KAE9389758.1"/>
    </source>
</evidence>
<protein>
    <recommendedName>
        <fullName evidence="2">cysteine--tRNA ligase</fullName>
        <ecNumber evidence="2">6.1.1.16</ecNumber>
    </recommendedName>
    <alternativeName>
        <fullName evidence="10">Cysteinyl-tRNA synthetase</fullName>
    </alternativeName>
</protein>